<sequence>MEIIDPRHLLKKVAEILEVLKIYFLSPEDLILSKLLWSKESGSELQLRDAESILKFQKKLDLKYLRKWAATHSTISSLEALLKKQLKS</sequence>
<evidence type="ECO:0000313" key="1">
    <source>
        <dbReference type="EMBL" id="OGF62085.1"/>
    </source>
</evidence>
<protein>
    <submittedName>
        <fullName evidence="1">Uncharacterized protein</fullName>
    </submittedName>
</protein>
<comment type="caution">
    <text evidence="1">The sequence shown here is derived from an EMBL/GenBank/DDBJ whole genome shotgun (WGS) entry which is preliminary data.</text>
</comment>
<accession>A0A1F5VF84</accession>
<proteinExistence type="predicted"/>
<organism evidence="1 2">
    <name type="scientific">Candidatus Giovannonibacteria bacterium RIFCSPHIGHO2_01_FULL_45_23</name>
    <dbReference type="NCBI Taxonomy" id="1798325"/>
    <lineage>
        <taxon>Bacteria</taxon>
        <taxon>Candidatus Giovannoniibacteriota</taxon>
    </lineage>
</organism>
<reference evidence="1 2" key="1">
    <citation type="journal article" date="2016" name="Nat. Commun.">
        <title>Thousands of microbial genomes shed light on interconnected biogeochemical processes in an aquifer system.</title>
        <authorList>
            <person name="Anantharaman K."/>
            <person name="Brown C.T."/>
            <person name="Hug L.A."/>
            <person name="Sharon I."/>
            <person name="Castelle C.J."/>
            <person name="Probst A.J."/>
            <person name="Thomas B.C."/>
            <person name="Singh A."/>
            <person name="Wilkins M.J."/>
            <person name="Karaoz U."/>
            <person name="Brodie E.L."/>
            <person name="Williams K.H."/>
            <person name="Hubbard S.S."/>
            <person name="Banfield J.F."/>
        </authorList>
    </citation>
    <scope>NUCLEOTIDE SEQUENCE [LARGE SCALE GENOMIC DNA]</scope>
</reference>
<dbReference type="EMBL" id="MFHD01000023">
    <property type="protein sequence ID" value="OGF62085.1"/>
    <property type="molecule type" value="Genomic_DNA"/>
</dbReference>
<gene>
    <name evidence="1" type="ORF">A2834_02030</name>
</gene>
<dbReference type="STRING" id="1798325.A2834_02030"/>
<name>A0A1F5VF84_9BACT</name>
<dbReference type="AlphaFoldDB" id="A0A1F5VF84"/>
<evidence type="ECO:0000313" key="2">
    <source>
        <dbReference type="Proteomes" id="UP000179251"/>
    </source>
</evidence>
<dbReference type="Proteomes" id="UP000179251">
    <property type="component" value="Unassembled WGS sequence"/>
</dbReference>